<gene>
    <name evidence="2" type="ORF">NITMOv2_0720</name>
</gene>
<dbReference type="Proteomes" id="UP000069205">
    <property type="component" value="Chromosome"/>
</dbReference>
<dbReference type="STRING" id="42253.NITMOv2_0720"/>
<dbReference type="GO" id="GO:0008930">
    <property type="term" value="F:methylthioadenosine nucleosidase activity"/>
    <property type="evidence" value="ECO:0007669"/>
    <property type="project" value="TreeGrafter"/>
</dbReference>
<evidence type="ECO:0000313" key="3">
    <source>
        <dbReference type="Proteomes" id="UP000069205"/>
    </source>
</evidence>
<evidence type="ECO:0000259" key="1">
    <source>
        <dbReference type="Pfam" id="PF01048"/>
    </source>
</evidence>
<proteinExistence type="predicted"/>
<reference evidence="2 3" key="1">
    <citation type="journal article" date="2015" name="Proc. Natl. Acad. Sci. U.S.A.">
        <title>Expanded metabolic versatility of ubiquitous nitrite-oxidizing bacteria from the genus Nitrospira.</title>
        <authorList>
            <person name="Koch H."/>
            <person name="Lucker S."/>
            <person name="Albertsen M."/>
            <person name="Kitzinger K."/>
            <person name="Herbold C."/>
            <person name="Spieck E."/>
            <person name="Nielsen P.H."/>
            <person name="Wagner M."/>
            <person name="Daims H."/>
        </authorList>
    </citation>
    <scope>NUCLEOTIDE SEQUENCE [LARGE SCALE GENOMIC DNA]</scope>
    <source>
        <strain evidence="2 3">NSP M-1</strain>
    </source>
</reference>
<keyword evidence="2" id="KW-0326">Glycosidase</keyword>
<organism evidence="2 3">
    <name type="scientific">Nitrospira moscoviensis</name>
    <dbReference type="NCBI Taxonomy" id="42253"/>
    <lineage>
        <taxon>Bacteria</taxon>
        <taxon>Pseudomonadati</taxon>
        <taxon>Nitrospirota</taxon>
        <taxon>Nitrospiria</taxon>
        <taxon>Nitrospirales</taxon>
        <taxon>Nitrospiraceae</taxon>
        <taxon>Nitrospira</taxon>
    </lineage>
</organism>
<sequence length="279" mass="29815">MTAVTSSRVVPADVSDMSSCARIALFAATVWEVSAVRAALPDAATRTVGGRRVVVGSAGEREYWLVRTGVGHEQAAQASGWLFHQQRFHLAVSTGFACALVPAEIGGLLVGHEVLSMPANGDAGPEPLGVPGPERDSFLAFACGRIAGARIGPFLSVDRIVGRAADKREYARVTGAMGLDMESAALARESQRAQVPFVIARTVSDLLDEDLPLDFNLFLTAAGWLAGAGTVLAAPWRLRGLGRLRRQSRLAADRLTEFFRGYMTAMAVHHRPHRTTELA</sequence>
<keyword evidence="3" id="KW-1185">Reference proteome</keyword>
<dbReference type="GO" id="GO:0009116">
    <property type="term" value="P:nucleoside metabolic process"/>
    <property type="evidence" value="ECO:0007669"/>
    <property type="project" value="InterPro"/>
</dbReference>
<dbReference type="GO" id="GO:0019284">
    <property type="term" value="P:L-methionine salvage from S-adenosylmethionine"/>
    <property type="evidence" value="ECO:0007669"/>
    <property type="project" value="TreeGrafter"/>
</dbReference>
<dbReference type="AlphaFoldDB" id="A0A0K2G857"/>
<dbReference type="InterPro" id="IPR035994">
    <property type="entry name" value="Nucleoside_phosphorylase_sf"/>
</dbReference>
<feature type="domain" description="Nucleoside phosphorylase" evidence="1">
    <location>
        <begin position="22"/>
        <end position="211"/>
    </location>
</feature>
<dbReference type="EC" id="3.2.2.9" evidence="2"/>
<dbReference type="GO" id="GO:0008782">
    <property type="term" value="F:adenosylhomocysteine nucleosidase activity"/>
    <property type="evidence" value="ECO:0007669"/>
    <property type="project" value="UniProtKB-EC"/>
</dbReference>
<keyword evidence="2" id="KW-0378">Hydrolase</keyword>
<dbReference type="EMBL" id="CP011801">
    <property type="protein sequence ID" value="ALA57156.1"/>
    <property type="molecule type" value="Genomic_DNA"/>
</dbReference>
<dbReference type="PATRIC" id="fig|42253.5.peg.713"/>
<name>A0A0K2G857_NITMO</name>
<dbReference type="PANTHER" id="PTHR46832">
    <property type="entry name" value="5'-METHYLTHIOADENOSINE/S-ADENOSYLHOMOCYSTEINE NUCLEOSIDASE"/>
    <property type="match status" value="1"/>
</dbReference>
<protein>
    <submittedName>
        <fullName evidence="2">Putative Adenosylhomocysteine nucleosidase</fullName>
        <ecNumber evidence="2">3.2.2.9</ecNumber>
    </submittedName>
</protein>
<dbReference type="Gene3D" id="3.40.50.1580">
    <property type="entry name" value="Nucleoside phosphorylase domain"/>
    <property type="match status" value="1"/>
</dbReference>
<dbReference type="Pfam" id="PF01048">
    <property type="entry name" value="PNP_UDP_1"/>
    <property type="match status" value="1"/>
</dbReference>
<dbReference type="GO" id="GO:0005829">
    <property type="term" value="C:cytosol"/>
    <property type="evidence" value="ECO:0007669"/>
    <property type="project" value="TreeGrafter"/>
</dbReference>
<dbReference type="InterPro" id="IPR000845">
    <property type="entry name" value="Nucleoside_phosphorylase_d"/>
</dbReference>
<dbReference type="PANTHER" id="PTHR46832:SF2">
    <property type="entry name" value="FUTALOSINE HYDROLASE"/>
    <property type="match status" value="1"/>
</dbReference>
<dbReference type="SUPFAM" id="SSF53167">
    <property type="entry name" value="Purine and uridine phosphorylases"/>
    <property type="match status" value="1"/>
</dbReference>
<accession>A0A0K2G857</accession>
<dbReference type="KEGG" id="nmv:NITMOv2_0720"/>
<evidence type="ECO:0000313" key="2">
    <source>
        <dbReference type="EMBL" id="ALA57156.1"/>
    </source>
</evidence>